<dbReference type="AlphaFoldDB" id="B8J1P4"/>
<accession>B8J1P4</accession>
<dbReference type="HOGENOM" id="CLU_2232224_0_0_7"/>
<reference evidence="1" key="1">
    <citation type="submission" date="2009-01" db="EMBL/GenBank/DDBJ databases">
        <title>Complete sequence of Desulfovibrio desulfuricans subsp. desulfuricans str. ATCC 27774.</title>
        <authorList>
            <consortium name="US DOE Joint Genome Institute"/>
            <person name="Lucas S."/>
            <person name="Copeland A."/>
            <person name="Lapidus A."/>
            <person name="Glavina del Rio T."/>
            <person name="Tice H."/>
            <person name="Bruce D."/>
            <person name="Goodwin L."/>
            <person name="Pitluck S."/>
            <person name="Sims D."/>
            <person name="Lu M."/>
            <person name="Kiss H."/>
            <person name="Meineke L."/>
            <person name="Brettin T."/>
            <person name="Detter J.C."/>
            <person name="Han C."/>
            <person name="Larimer F."/>
            <person name="Land M."/>
            <person name="Hauser L."/>
            <person name="Kyrpides N."/>
            <person name="Ovchinnikova G."/>
            <person name="Hazen T.C."/>
        </authorList>
    </citation>
    <scope>NUCLEOTIDE SEQUENCE [LARGE SCALE GENOMIC DNA]</scope>
    <source>
        <strain evidence="1">ATCC 27774</strain>
    </source>
</reference>
<proteinExistence type="predicted"/>
<organism evidence="1">
    <name type="scientific">Desulfovibrio desulfuricans (strain ATCC 27774 / DSM 6949 / MB)</name>
    <dbReference type="NCBI Taxonomy" id="525146"/>
    <lineage>
        <taxon>Bacteria</taxon>
        <taxon>Pseudomonadati</taxon>
        <taxon>Thermodesulfobacteriota</taxon>
        <taxon>Desulfovibrionia</taxon>
        <taxon>Desulfovibrionales</taxon>
        <taxon>Desulfovibrionaceae</taxon>
        <taxon>Desulfovibrio</taxon>
    </lineage>
</organism>
<dbReference type="STRING" id="525146.Ddes_1754"/>
<evidence type="ECO:0000313" key="1">
    <source>
        <dbReference type="EMBL" id="ACL49652.1"/>
    </source>
</evidence>
<name>B8J1P4_DESDA</name>
<protein>
    <submittedName>
        <fullName evidence="1">Uncharacterized protein</fullName>
    </submittedName>
</protein>
<gene>
    <name evidence="1" type="ordered locus">Ddes_1754</name>
</gene>
<dbReference type="EMBL" id="CP001358">
    <property type="protein sequence ID" value="ACL49652.1"/>
    <property type="molecule type" value="Genomic_DNA"/>
</dbReference>
<dbReference type="KEGG" id="dds:Ddes_1754"/>
<sequence length="105" mass="11385">MDGWYKSSPNLKGKGTTKAPELFRGLCRVINAALSLSGGAVKISACFLPLQPAVQHVKICGKIFTSKPHTHIRGCKAVHTAGQQQYPGLARKTDAESLRRFIPVQ</sequence>